<sequence>MPTDTADPAPTAATTNTNDARDDACPLAAAGSTRPVRLKVAFLVPLGLAVVVLIGLFTHQTNSHVTAHIEDEARTTLRLTAGLYATGIDQAVDKLGTAIQAISRDEVLRDGLEAGDRAALLARAAPLFHELRSRHQITHFYFLLPDRECLLRVHQPDRFGDRIDRFTALEAERTGGIAHGLELGPLGTFTLRLVMPWYDPAEQNRRLGYVEVGMEIESLLDEIRQLTGAQLLVAIDKALLNRTDWETGMRMLGRTPEWTAFPDAILSLDTTAGLAPTIAEALAARGQGLLSPDDVTLGDGLVLDHGGRHLRALFLPLLDAPGRTVGEMIPVLDVTEDKNLADRLVYGSGGGALLIGLGLMAFFHRRVGRIETELEDNRRSLAHLAARDALTGLLNRRAFMPLLDQEIARCRRYGRSFVLLMIDLDHFKQVNDRHGHPAGDHVLARAADRLAREARGTDRLARYGGEEFILLLVETEGPEGLDIAERVRAAINERPFVLDQAVQLDLTASIGLAHFPGDATTADEVIAAADQALYQAKTGGRDRVVAFRPAAEPGGDGAPPPAAG</sequence>
<dbReference type="GO" id="GO:0043709">
    <property type="term" value="P:cell adhesion involved in single-species biofilm formation"/>
    <property type="evidence" value="ECO:0007669"/>
    <property type="project" value="TreeGrafter"/>
</dbReference>
<dbReference type="Proteomes" id="UP000217076">
    <property type="component" value="Unassembled WGS sequence"/>
</dbReference>
<dbReference type="STRING" id="83401.SAMN05421742_104174"/>
<evidence type="ECO:0000313" key="6">
    <source>
        <dbReference type="EMBL" id="SDH10559.1"/>
    </source>
</evidence>
<feature type="transmembrane region" description="Helical" evidence="4">
    <location>
        <begin position="344"/>
        <end position="363"/>
    </location>
</feature>
<dbReference type="InterPro" id="IPR050469">
    <property type="entry name" value="Diguanylate_Cyclase"/>
</dbReference>
<dbReference type="InterPro" id="IPR043128">
    <property type="entry name" value="Rev_trsase/Diguanyl_cyclase"/>
</dbReference>
<dbReference type="GO" id="GO:1902201">
    <property type="term" value="P:negative regulation of bacterial-type flagellum-dependent cell motility"/>
    <property type="evidence" value="ECO:0007669"/>
    <property type="project" value="TreeGrafter"/>
</dbReference>
<dbReference type="EMBL" id="FNCV01000004">
    <property type="protein sequence ID" value="SDH10559.1"/>
    <property type="molecule type" value="Genomic_DNA"/>
</dbReference>
<dbReference type="InterPro" id="IPR029151">
    <property type="entry name" value="Sensor-like_sf"/>
</dbReference>
<keyword evidence="4" id="KW-0472">Membrane</keyword>
<feature type="transmembrane region" description="Helical" evidence="4">
    <location>
        <begin position="40"/>
        <end position="58"/>
    </location>
</feature>
<evidence type="ECO:0000256" key="3">
    <source>
        <dbReference type="SAM" id="MobiDB-lite"/>
    </source>
</evidence>
<dbReference type="EC" id="2.7.7.65" evidence="1"/>
<evidence type="ECO:0000256" key="4">
    <source>
        <dbReference type="SAM" id="Phobius"/>
    </source>
</evidence>
<dbReference type="InterPro" id="IPR029150">
    <property type="entry name" value="dCache_3"/>
</dbReference>
<name>A0A1G7ZPH8_9PROT</name>
<dbReference type="RefSeq" id="WP_092617938.1">
    <property type="nucleotide sequence ID" value="NZ_FNCV01000004.1"/>
</dbReference>
<dbReference type="PROSITE" id="PS50887">
    <property type="entry name" value="GGDEF"/>
    <property type="match status" value="1"/>
</dbReference>
<keyword evidence="4" id="KW-0812">Transmembrane</keyword>
<feature type="region of interest" description="Disordered" evidence="3">
    <location>
        <begin position="1"/>
        <end position="23"/>
    </location>
</feature>
<organism evidence="6 7">
    <name type="scientific">Roseospirillum parvum</name>
    <dbReference type="NCBI Taxonomy" id="83401"/>
    <lineage>
        <taxon>Bacteria</taxon>
        <taxon>Pseudomonadati</taxon>
        <taxon>Pseudomonadota</taxon>
        <taxon>Alphaproteobacteria</taxon>
        <taxon>Rhodospirillales</taxon>
        <taxon>Rhodospirillaceae</taxon>
        <taxon>Roseospirillum</taxon>
    </lineage>
</organism>
<dbReference type="AlphaFoldDB" id="A0A1G7ZPH8"/>
<comment type="catalytic activity">
    <reaction evidence="2">
        <text>2 GTP = 3',3'-c-di-GMP + 2 diphosphate</text>
        <dbReference type="Rhea" id="RHEA:24898"/>
        <dbReference type="ChEBI" id="CHEBI:33019"/>
        <dbReference type="ChEBI" id="CHEBI:37565"/>
        <dbReference type="ChEBI" id="CHEBI:58805"/>
        <dbReference type="EC" id="2.7.7.65"/>
    </reaction>
</comment>
<dbReference type="Pfam" id="PF00990">
    <property type="entry name" value="GGDEF"/>
    <property type="match status" value="1"/>
</dbReference>
<dbReference type="SMART" id="SM00267">
    <property type="entry name" value="GGDEF"/>
    <property type="match status" value="1"/>
</dbReference>
<dbReference type="OrthoDB" id="9812260at2"/>
<dbReference type="NCBIfam" id="TIGR00254">
    <property type="entry name" value="GGDEF"/>
    <property type="match status" value="1"/>
</dbReference>
<reference evidence="7" key="1">
    <citation type="submission" date="2016-10" db="EMBL/GenBank/DDBJ databases">
        <authorList>
            <person name="Varghese N."/>
            <person name="Submissions S."/>
        </authorList>
    </citation>
    <scope>NUCLEOTIDE SEQUENCE [LARGE SCALE GENOMIC DNA]</scope>
    <source>
        <strain evidence="7">930I</strain>
    </source>
</reference>
<dbReference type="SUPFAM" id="SSF55073">
    <property type="entry name" value="Nucleotide cyclase"/>
    <property type="match status" value="1"/>
</dbReference>
<keyword evidence="7" id="KW-1185">Reference proteome</keyword>
<keyword evidence="4" id="KW-1133">Transmembrane helix</keyword>
<protein>
    <recommendedName>
        <fullName evidence="1">diguanylate cyclase</fullName>
        <ecNumber evidence="1">2.7.7.65</ecNumber>
    </recommendedName>
</protein>
<feature type="domain" description="GGDEF" evidence="5">
    <location>
        <begin position="415"/>
        <end position="549"/>
    </location>
</feature>
<dbReference type="InterPro" id="IPR000160">
    <property type="entry name" value="GGDEF_dom"/>
</dbReference>
<evidence type="ECO:0000259" key="5">
    <source>
        <dbReference type="PROSITE" id="PS50887"/>
    </source>
</evidence>
<dbReference type="InterPro" id="IPR029787">
    <property type="entry name" value="Nucleotide_cyclase"/>
</dbReference>
<proteinExistence type="predicted"/>
<dbReference type="FunFam" id="3.30.70.270:FF:000001">
    <property type="entry name" value="Diguanylate cyclase domain protein"/>
    <property type="match status" value="1"/>
</dbReference>
<dbReference type="GO" id="GO:0052621">
    <property type="term" value="F:diguanylate cyclase activity"/>
    <property type="evidence" value="ECO:0007669"/>
    <property type="project" value="UniProtKB-EC"/>
</dbReference>
<feature type="compositionally biased region" description="Low complexity" evidence="3">
    <location>
        <begin position="1"/>
        <end position="18"/>
    </location>
</feature>
<dbReference type="GO" id="GO:0005886">
    <property type="term" value="C:plasma membrane"/>
    <property type="evidence" value="ECO:0007669"/>
    <property type="project" value="TreeGrafter"/>
</dbReference>
<dbReference type="SUPFAM" id="SSF103190">
    <property type="entry name" value="Sensory domain-like"/>
    <property type="match status" value="1"/>
</dbReference>
<evidence type="ECO:0000313" key="7">
    <source>
        <dbReference type="Proteomes" id="UP000217076"/>
    </source>
</evidence>
<gene>
    <name evidence="6" type="ORF">SAMN05421742_104174</name>
</gene>
<accession>A0A1G7ZPH8</accession>
<dbReference type="PANTHER" id="PTHR45138:SF9">
    <property type="entry name" value="DIGUANYLATE CYCLASE DGCM-RELATED"/>
    <property type="match status" value="1"/>
</dbReference>
<dbReference type="CDD" id="cd01949">
    <property type="entry name" value="GGDEF"/>
    <property type="match status" value="1"/>
</dbReference>
<dbReference type="Pfam" id="PF14827">
    <property type="entry name" value="dCache_3"/>
    <property type="match status" value="1"/>
</dbReference>
<evidence type="ECO:0000256" key="2">
    <source>
        <dbReference type="ARBA" id="ARBA00034247"/>
    </source>
</evidence>
<dbReference type="Gene3D" id="3.30.70.270">
    <property type="match status" value="1"/>
</dbReference>
<dbReference type="Gene3D" id="3.30.450.20">
    <property type="entry name" value="PAS domain"/>
    <property type="match status" value="1"/>
</dbReference>
<evidence type="ECO:0000256" key="1">
    <source>
        <dbReference type="ARBA" id="ARBA00012528"/>
    </source>
</evidence>
<dbReference type="PANTHER" id="PTHR45138">
    <property type="entry name" value="REGULATORY COMPONENTS OF SENSORY TRANSDUCTION SYSTEM"/>
    <property type="match status" value="1"/>
</dbReference>